<name>A0ABU0P4G0_STRRH</name>
<feature type="compositionally biased region" description="Polar residues" evidence="1">
    <location>
        <begin position="50"/>
        <end position="59"/>
    </location>
</feature>
<accession>A0ABU0P4G0</accession>
<evidence type="ECO:0000256" key="1">
    <source>
        <dbReference type="SAM" id="MobiDB-lite"/>
    </source>
</evidence>
<reference evidence="2 3" key="1">
    <citation type="submission" date="2023-07" db="EMBL/GenBank/DDBJ databases">
        <title>Comparative genomics of wheat-associated soil bacteria to identify genetic determinants of phenazine resistance.</title>
        <authorList>
            <person name="Mouncey N."/>
        </authorList>
    </citation>
    <scope>NUCLEOTIDE SEQUENCE [LARGE SCALE GENOMIC DNA]</scope>
    <source>
        <strain evidence="2 3">B2I6</strain>
    </source>
</reference>
<evidence type="ECO:0000313" key="2">
    <source>
        <dbReference type="EMBL" id="MDQ0585627.1"/>
    </source>
</evidence>
<dbReference type="Proteomes" id="UP001230654">
    <property type="component" value="Unassembled WGS sequence"/>
</dbReference>
<gene>
    <name evidence="2" type="ORF">QF030_007805</name>
</gene>
<protein>
    <submittedName>
        <fullName evidence="2">Uncharacterized protein</fullName>
    </submittedName>
</protein>
<keyword evidence="3" id="KW-1185">Reference proteome</keyword>
<evidence type="ECO:0000313" key="3">
    <source>
        <dbReference type="Proteomes" id="UP001230654"/>
    </source>
</evidence>
<dbReference type="RefSeq" id="WP_307167300.1">
    <property type="nucleotide sequence ID" value="NZ_JAUSWV010000002.1"/>
</dbReference>
<feature type="region of interest" description="Disordered" evidence="1">
    <location>
        <begin position="39"/>
        <end position="77"/>
    </location>
</feature>
<dbReference type="EMBL" id="JAUSWV010000002">
    <property type="protein sequence ID" value="MDQ0585627.1"/>
    <property type="molecule type" value="Genomic_DNA"/>
</dbReference>
<sequence length="77" mass="8082">MMDADSFDRGANPAGRGKLCRILSAPIPADVGIEELADRQAPRRHAPSCGTATVTSSAPTDFLERGDHPHRSAARAG</sequence>
<comment type="caution">
    <text evidence="2">The sequence shown here is derived from an EMBL/GenBank/DDBJ whole genome shotgun (WGS) entry which is preliminary data.</text>
</comment>
<organism evidence="2 3">
    <name type="scientific">Streptomyces rishiriensis</name>
    <dbReference type="NCBI Taxonomy" id="68264"/>
    <lineage>
        <taxon>Bacteria</taxon>
        <taxon>Bacillati</taxon>
        <taxon>Actinomycetota</taxon>
        <taxon>Actinomycetes</taxon>
        <taxon>Kitasatosporales</taxon>
        <taxon>Streptomycetaceae</taxon>
        <taxon>Streptomyces</taxon>
    </lineage>
</organism>
<proteinExistence type="predicted"/>